<sequence length="73" mass="8200">MTRIFNCSAKTTQYLLATGAALFRSPVTSYSTPNSHHLEPSEEYYTLLLKTHHPIEVSAQMKNMPMKQIATTA</sequence>
<protein>
    <submittedName>
        <fullName evidence="1">Uncharacterized protein</fullName>
    </submittedName>
</protein>
<evidence type="ECO:0000313" key="1">
    <source>
        <dbReference type="EMBL" id="SNR70970.1"/>
    </source>
</evidence>
<dbReference type="Proteomes" id="UP000198310">
    <property type="component" value="Unassembled WGS sequence"/>
</dbReference>
<dbReference type="EMBL" id="FZNS01000005">
    <property type="protein sequence ID" value="SNR70970.1"/>
    <property type="molecule type" value="Genomic_DNA"/>
</dbReference>
<dbReference type="AlphaFoldDB" id="A0A238YIT0"/>
<gene>
    <name evidence="1" type="ORF">SAMN06269173_105275</name>
</gene>
<name>A0A238YIT0_9BACT</name>
<evidence type="ECO:0000313" key="2">
    <source>
        <dbReference type="Proteomes" id="UP000198310"/>
    </source>
</evidence>
<reference evidence="2" key="1">
    <citation type="submission" date="2017-06" db="EMBL/GenBank/DDBJ databases">
        <authorList>
            <person name="Varghese N."/>
            <person name="Submissions S."/>
        </authorList>
    </citation>
    <scope>NUCLEOTIDE SEQUENCE [LARGE SCALE GENOMIC DNA]</scope>
    <source>
        <strain evidence="2">DSM 28041</strain>
    </source>
</reference>
<organism evidence="1 2">
    <name type="scientific">Hymenobacter mucosus</name>
    <dbReference type="NCBI Taxonomy" id="1411120"/>
    <lineage>
        <taxon>Bacteria</taxon>
        <taxon>Pseudomonadati</taxon>
        <taxon>Bacteroidota</taxon>
        <taxon>Cytophagia</taxon>
        <taxon>Cytophagales</taxon>
        <taxon>Hymenobacteraceae</taxon>
        <taxon>Hymenobacter</taxon>
    </lineage>
</organism>
<keyword evidence="2" id="KW-1185">Reference proteome</keyword>
<proteinExistence type="predicted"/>
<accession>A0A238YIT0</accession>